<protein>
    <recommendedName>
        <fullName evidence="4">Secreted protein</fullName>
    </recommendedName>
</protein>
<reference evidence="2 3" key="1">
    <citation type="submission" date="2022-10" db="EMBL/GenBank/DDBJ databases">
        <title>The complete genomes of actinobacterial strains from the NBC collection.</title>
        <authorList>
            <person name="Joergensen T.S."/>
            <person name="Alvarez Arevalo M."/>
            <person name="Sterndorff E.B."/>
            <person name="Faurdal D."/>
            <person name="Vuksanovic O."/>
            <person name="Mourched A.-S."/>
            <person name="Charusanti P."/>
            <person name="Shaw S."/>
            <person name="Blin K."/>
            <person name="Weber T."/>
        </authorList>
    </citation>
    <scope>NUCLEOTIDE SEQUENCE [LARGE SCALE GENOMIC DNA]</scope>
    <source>
        <strain evidence="2 3">NBC 01752</strain>
    </source>
</reference>
<organism evidence="2 3">
    <name type="scientific">Streptomyces phaeochromogenes</name>
    <dbReference type="NCBI Taxonomy" id="1923"/>
    <lineage>
        <taxon>Bacteria</taxon>
        <taxon>Bacillati</taxon>
        <taxon>Actinomycetota</taxon>
        <taxon>Actinomycetes</taxon>
        <taxon>Kitasatosporales</taxon>
        <taxon>Streptomycetaceae</taxon>
        <taxon>Streptomyces</taxon>
        <taxon>Streptomyces phaeochromogenes group</taxon>
    </lineage>
</organism>
<gene>
    <name evidence="2" type="ORF">OHB35_46440</name>
</gene>
<sequence>MMKHTWTTRCAVGVALAGLTATATAASPALGASSGPAEIVDYTIKRGSYTPSNSDNYKSADARCPTGTVVLGGGGQISGAGGRVGLRVVNPHRESNGRYRVTVAAAEIPFGTAQNWQVRAYAVCGKKPAGYYLTGWKKSVTDRDRTFKTAAATCPGNRKPLGYGAKITGADGNASLRSMFVPAHLPRTVSVSGSEAATNARSRWSVSSQAVCADVSVGQREKNGDWSTVRSASVFCPADRRPLGAGVMLSATQQTLRNLLVRAVYPFTLFGGGGSAAQVSEDWNGTSGAWKVRAQVICVP</sequence>
<dbReference type="Proteomes" id="UP001340816">
    <property type="component" value="Chromosome"/>
</dbReference>
<evidence type="ECO:0000313" key="2">
    <source>
        <dbReference type="EMBL" id="WSD20087.1"/>
    </source>
</evidence>
<evidence type="ECO:0000313" key="3">
    <source>
        <dbReference type="Proteomes" id="UP001340816"/>
    </source>
</evidence>
<name>A0ABZ1HRA9_STRPH</name>
<evidence type="ECO:0008006" key="4">
    <source>
        <dbReference type="Google" id="ProtNLM"/>
    </source>
</evidence>
<dbReference type="EMBL" id="CP109135">
    <property type="protein sequence ID" value="WSD20087.1"/>
    <property type="molecule type" value="Genomic_DNA"/>
</dbReference>
<keyword evidence="1" id="KW-0732">Signal</keyword>
<dbReference type="GeneID" id="93926435"/>
<evidence type="ECO:0000256" key="1">
    <source>
        <dbReference type="SAM" id="SignalP"/>
    </source>
</evidence>
<proteinExistence type="predicted"/>
<accession>A0ABZ1HRA9</accession>
<keyword evidence="3" id="KW-1185">Reference proteome</keyword>
<feature type="chain" id="PRO_5046016930" description="Secreted protein" evidence="1">
    <location>
        <begin position="26"/>
        <end position="300"/>
    </location>
</feature>
<feature type="signal peptide" evidence="1">
    <location>
        <begin position="1"/>
        <end position="25"/>
    </location>
</feature>
<dbReference type="RefSeq" id="WP_326761932.1">
    <property type="nucleotide sequence ID" value="NZ_CP108382.1"/>
</dbReference>